<sequence length="120" mass="14235">MDTRLENERLKLECDLDEDDENLSFSKQLKARELSVEFKMPSMEKYKGIDDPTNHINVYKTRLQGYISVVKCRNFHTTLVFDVKRWYNKLKLGSIKSWLQLKQEFINAFIGNRKMIADIA</sequence>
<dbReference type="Proteomes" id="UP001604336">
    <property type="component" value="Unassembled WGS sequence"/>
</dbReference>
<evidence type="ECO:0000313" key="1">
    <source>
        <dbReference type="EMBL" id="KAL2480117.1"/>
    </source>
</evidence>
<keyword evidence="2" id="KW-1185">Reference proteome</keyword>
<dbReference type="AlphaFoldDB" id="A0ABD1QV85"/>
<organism evidence="1 2">
    <name type="scientific">Abeliophyllum distichum</name>
    <dbReference type="NCBI Taxonomy" id="126358"/>
    <lineage>
        <taxon>Eukaryota</taxon>
        <taxon>Viridiplantae</taxon>
        <taxon>Streptophyta</taxon>
        <taxon>Embryophyta</taxon>
        <taxon>Tracheophyta</taxon>
        <taxon>Spermatophyta</taxon>
        <taxon>Magnoliopsida</taxon>
        <taxon>eudicotyledons</taxon>
        <taxon>Gunneridae</taxon>
        <taxon>Pentapetalae</taxon>
        <taxon>asterids</taxon>
        <taxon>lamiids</taxon>
        <taxon>Lamiales</taxon>
        <taxon>Oleaceae</taxon>
        <taxon>Forsythieae</taxon>
        <taxon>Abeliophyllum</taxon>
    </lineage>
</organism>
<gene>
    <name evidence="1" type="ORF">Adt_33083</name>
</gene>
<protein>
    <submittedName>
        <fullName evidence="1">Ribonuclease H</fullName>
    </submittedName>
</protein>
<dbReference type="EMBL" id="JBFOLK010000010">
    <property type="protein sequence ID" value="KAL2480117.1"/>
    <property type="molecule type" value="Genomic_DNA"/>
</dbReference>
<accession>A0ABD1QV85</accession>
<proteinExistence type="predicted"/>
<reference evidence="2" key="1">
    <citation type="submission" date="2024-07" db="EMBL/GenBank/DDBJ databases">
        <title>Two chromosome-level genome assemblies of Korean endemic species Abeliophyllum distichum and Forsythia ovata (Oleaceae).</title>
        <authorList>
            <person name="Jang H."/>
        </authorList>
    </citation>
    <scope>NUCLEOTIDE SEQUENCE [LARGE SCALE GENOMIC DNA]</scope>
</reference>
<comment type="caution">
    <text evidence="1">The sequence shown here is derived from an EMBL/GenBank/DDBJ whole genome shotgun (WGS) entry which is preliminary data.</text>
</comment>
<name>A0ABD1QV85_9LAMI</name>
<evidence type="ECO:0000313" key="2">
    <source>
        <dbReference type="Proteomes" id="UP001604336"/>
    </source>
</evidence>
<dbReference type="PANTHER" id="PTHR33223">
    <property type="entry name" value="CCHC-TYPE DOMAIN-CONTAINING PROTEIN"/>
    <property type="match status" value="1"/>
</dbReference>
<dbReference type="PANTHER" id="PTHR33223:SF10">
    <property type="entry name" value="AMINOTRANSFERASE-LIKE PLANT MOBILE DOMAIN-CONTAINING PROTEIN"/>
    <property type="match status" value="1"/>
</dbReference>